<keyword evidence="5" id="KW-0574">Periplasm</keyword>
<keyword evidence="6 7" id="KW-0143">Chaperone</keyword>
<dbReference type="GO" id="GO:0030288">
    <property type="term" value="C:outer membrane-bounded periplasmic space"/>
    <property type="evidence" value="ECO:0007669"/>
    <property type="project" value="InterPro"/>
</dbReference>
<dbReference type="FunFam" id="2.60.40.10:FF:000458">
    <property type="entry name" value="Molecular chaperone FimC"/>
    <property type="match status" value="1"/>
</dbReference>
<feature type="domain" description="Pili assembly chaperone N-terminal" evidence="9">
    <location>
        <begin position="27"/>
        <end position="144"/>
    </location>
</feature>
<feature type="domain" description="Pili assembly chaperone C-terminal" evidence="10">
    <location>
        <begin position="171"/>
        <end position="230"/>
    </location>
</feature>
<gene>
    <name evidence="11" type="ORF">JT31_22475</name>
</gene>
<dbReference type="KEGG" id="cnt:JT31_22475"/>
<evidence type="ECO:0000256" key="6">
    <source>
        <dbReference type="ARBA" id="ARBA00023186"/>
    </source>
</evidence>
<reference evidence="11 12" key="1">
    <citation type="submission" date="2014-09" db="EMBL/GenBank/DDBJ databases">
        <title>Cedecea neteri SSMD04 Genome Sequencing.</title>
        <authorList>
            <person name="Tan J.-Y."/>
        </authorList>
    </citation>
    <scope>NUCLEOTIDE SEQUENCE [LARGE SCALE GENOMIC DNA]</scope>
    <source>
        <strain evidence="11 12">SSMD04</strain>
    </source>
</reference>
<dbReference type="InterPro" id="IPR016148">
    <property type="entry name" value="Pili_assmbl_chaperone_C"/>
</dbReference>
<dbReference type="Gene3D" id="2.60.40.10">
    <property type="entry name" value="Immunoglobulins"/>
    <property type="match status" value="2"/>
</dbReference>
<comment type="similarity">
    <text evidence="2 7">Belongs to the periplasmic pilus chaperone family.</text>
</comment>
<dbReference type="InterPro" id="IPR050643">
    <property type="entry name" value="Periplasmic_pilus_chap"/>
</dbReference>
<evidence type="ECO:0000313" key="12">
    <source>
        <dbReference type="Proteomes" id="UP000029481"/>
    </source>
</evidence>
<dbReference type="AlphaFoldDB" id="A0A089Q9V6"/>
<dbReference type="PANTHER" id="PTHR30251">
    <property type="entry name" value="PILUS ASSEMBLY CHAPERONE"/>
    <property type="match status" value="1"/>
</dbReference>
<proteinExistence type="inferred from homology"/>
<dbReference type="PROSITE" id="PS00635">
    <property type="entry name" value="PILI_CHAPERONE"/>
    <property type="match status" value="1"/>
</dbReference>
<dbReference type="InterPro" id="IPR036316">
    <property type="entry name" value="Pili_assmbl_chap_C_dom_sf"/>
</dbReference>
<dbReference type="InterPro" id="IPR016147">
    <property type="entry name" value="Pili_assmbl_chaperone_N"/>
</dbReference>
<organism evidence="11 12">
    <name type="scientific">Cedecea neteri</name>
    <dbReference type="NCBI Taxonomy" id="158822"/>
    <lineage>
        <taxon>Bacteria</taxon>
        <taxon>Pseudomonadati</taxon>
        <taxon>Pseudomonadota</taxon>
        <taxon>Gammaproteobacteria</taxon>
        <taxon>Enterobacterales</taxon>
        <taxon>Enterobacteriaceae</taxon>
        <taxon>Cedecea</taxon>
    </lineage>
</organism>
<dbReference type="InterPro" id="IPR018046">
    <property type="entry name" value="Pili_assmbl_chaperone_CS"/>
</dbReference>
<dbReference type="GO" id="GO:0071555">
    <property type="term" value="P:cell wall organization"/>
    <property type="evidence" value="ECO:0007669"/>
    <property type="project" value="InterPro"/>
</dbReference>
<keyword evidence="12" id="KW-1185">Reference proteome</keyword>
<evidence type="ECO:0000259" key="9">
    <source>
        <dbReference type="Pfam" id="PF00345"/>
    </source>
</evidence>
<dbReference type="Pfam" id="PF02753">
    <property type="entry name" value="PapD_C"/>
    <property type="match status" value="1"/>
</dbReference>
<keyword evidence="4 8" id="KW-0732">Signal</keyword>
<protein>
    <submittedName>
        <fullName evidence="11">Molecular chaperone</fullName>
    </submittedName>
</protein>
<dbReference type="InterPro" id="IPR001829">
    <property type="entry name" value="Pili_assmbl_chaperone_bac"/>
</dbReference>
<sequence length="250" mass="27534">MKNFSYLTMTSTALIAVLSGQSATAAIALDRTRAVFNGANKSISLNITNQNKMLPYLAQAWVEDEQGNKITQPLTALPPLQRVEPLAKGQVKLQVIGNASTLPQDRESLFYFNLREIPPKSTKANTLQIALQTRIKLFYRPESIEINRSEGESVWQEKITLKREGDKYRVINPGPYYVTLAGAYKHPDGPPIAGFDPVMVAPRSDALLNIKASTLGQKPMLAWINDYGGRPKLIFNCVGNVCRVTGSKAG</sequence>
<accession>A0A089Q9V6</accession>
<feature type="chain" id="PRO_5001849210" evidence="8">
    <location>
        <begin position="26"/>
        <end position="250"/>
    </location>
</feature>
<evidence type="ECO:0000256" key="2">
    <source>
        <dbReference type="ARBA" id="ARBA00007399"/>
    </source>
</evidence>
<evidence type="ECO:0000313" key="11">
    <source>
        <dbReference type="EMBL" id="AIR07279.1"/>
    </source>
</evidence>
<dbReference type="EMBL" id="CP009451">
    <property type="protein sequence ID" value="AIR07279.1"/>
    <property type="molecule type" value="Genomic_DNA"/>
</dbReference>
<dbReference type="RefSeq" id="WP_038482268.1">
    <property type="nucleotide sequence ID" value="NZ_CP009451.1"/>
</dbReference>
<keyword evidence="3" id="KW-1029">Fimbrium biogenesis</keyword>
<dbReference type="Proteomes" id="UP000029481">
    <property type="component" value="Chromosome"/>
</dbReference>
<feature type="signal peptide" evidence="8">
    <location>
        <begin position="1"/>
        <end position="25"/>
    </location>
</feature>
<dbReference type="PRINTS" id="PR00969">
    <property type="entry name" value="CHAPERONPILI"/>
</dbReference>
<dbReference type="OrthoDB" id="9131059at2"/>
<evidence type="ECO:0000259" key="10">
    <source>
        <dbReference type="Pfam" id="PF02753"/>
    </source>
</evidence>
<evidence type="ECO:0000256" key="3">
    <source>
        <dbReference type="ARBA" id="ARBA00022558"/>
    </source>
</evidence>
<evidence type="ECO:0000256" key="5">
    <source>
        <dbReference type="ARBA" id="ARBA00022764"/>
    </source>
</evidence>
<dbReference type="SUPFAM" id="SSF49354">
    <property type="entry name" value="PapD-like"/>
    <property type="match status" value="1"/>
</dbReference>
<dbReference type="PANTHER" id="PTHR30251:SF6">
    <property type="entry name" value="FIMBRIAL CHAPERONE YFCS-RELATED"/>
    <property type="match status" value="1"/>
</dbReference>
<dbReference type="SUPFAM" id="SSF49584">
    <property type="entry name" value="Periplasmic chaperone C-domain"/>
    <property type="match status" value="1"/>
</dbReference>
<comment type="subcellular location">
    <subcellularLocation>
        <location evidence="1 7">Periplasm</location>
    </subcellularLocation>
</comment>
<evidence type="ECO:0000256" key="4">
    <source>
        <dbReference type="ARBA" id="ARBA00022729"/>
    </source>
</evidence>
<dbReference type="InterPro" id="IPR013783">
    <property type="entry name" value="Ig-like_fold"/>
</dbReference>
<dbReference type="InterPro" id="IPR008962">
    <property type="entry name" value="PapD-like_sf"/>
</dbReference>
<name>A0A089Q9V6_9ENTR</name>
<evidence type="ECO:0000256" key="7">
    <source>
        <dbReference type="RuleBase" id="RU003918"/>
    </source>
</evidence>
<evidence type="ECO:0000256" key="8">
    <source>
        <dbReference type="SAM" id="SignalP"/>
    </source>
</evidence>
<dbReference type="Pfam" id="PF00345">
    <property type="entry name" value="PapD_N"/>
    <property type="match status" value="1"/>
</dbReference>
<evidence type="ECO:0000256" key="1">
    <source>
        <dbReference type="ARBA" id="ARBA00004418"/>
    </source>
</evidence>